<feature type="region of interest" description="Disordered" evidence="1">
    <location>
        <begin position="95"/>
        <end position="114"/>
    </location>
</feature>
<keyword evidence="2" id="KW-0732">Signal</keyword>
<protein>
    <submittedName>
        <fullName evidence="3">Uncharacterized protein</fullName>
    </submittedName>
</protein>
<gene>
    <name evidence="3" type="ORF">LPJ53_004443</name>
</gene>
<feature type="chain" id="PRO_5040844544" evidence="2">
    <location>
        <begin position="17"/>
        <end position="308"/>
    </location>
</feature>
<dbReference type="Proteomes" id="UP001149813">
    <property type="component" value="Unassembled WGS sequence"/>
</dbReference>
<dbReference type="EMBL" id="JANBOJ010000208">
    <property type="protein sequence ID" value="KAJ1720986.1"/>
    <property type="molecule type" value="Genomic_DNA"/>
</dbReference>
<dbReference type="OrthoDB" id="5560607at2759"/>
<reference evidence="3" key="1">
    <citation type="submission" date="2022-07" db="EMBL/GenBank/DDBJ databases">
        <title>Phylogenomic reconstructions and comparative analyses of Kickxellomycotina fungi.</title>
        <authorList>
            <person name="Reynolds N.K."/>
            <person name="Stajich J.E."/>
            <person name="Barry K."/>
            <person name="Grigoriev I.V."/>
            <person name="Crous P."/>
            <person name="Smith M.E."/>
        </authorList>
    </citation>
    <scope>NUCLEOTIDE SEQUENCE</scope>
    <source>
        <strain evidence="3">NBRC 32514</strain>
    </source>
</reference>
<evidence type="ECO:0000256" key="2">
    <source>
        <dbReference type="SAM" id="SignalP"/>
    </source>
</evidence>
<dbReference type="AlphaFoldDB" id="A0A9W8CQW9"/>
<sequence length="308" mass="31510">MRFAFVAALLVAAVAAAPMPVERVPYDGTLGGVVKTLSGLTEAVGALVNQLTNDLGQAMRSFTSAIILAAAVASAAPVIVRQLVVGDADSGSNSVNGPTAISNPTVNNGALQEGSLDSSTSFDGALIMNPTGNSLTDLNNNLNFHDNIVSNPNFNVATDTDGGAVVGNGNQVLSAGASGLQDIVFKRQVPVNNVNAPAAVNDPTVNNGAMQEGTVDADVSFDGASVVNPVGNSLAQVNENTDISDNNLIDPNWNSISNNNGPALAGNDNVFIPINNQGMIVNLDPGFVEAQHAQQQALINQFVHPGLF</sequence>
<feature type="signal peptide" evidence="2">
    <location>
        <begin position="1"/>
        <end position="16"/>
    </location>
</feature>
<organism evidence="3 4">
    <name type="scientific">Coemansia erecta</name>
    <dbReference type="NCBI Taxonomy" id="147472"/>
    <lineage>
        <taxon>Eukaryota</taxon>
        <taxon>Fungi</taxon>
        <taxon>Fungi incertae sedis</taxon>
        <taxon>Zoopagomycota</taxon>
        <taxon>Kickxellomycotina</taxon>
        <taxon>Kickxellomycetes</taxon>
        <taxon>Kickxellales</taxon>
        <taxon>Kickxellaceae</taxon>
        <taxon>Coemansia</taxon>
    </lineage>
</organism>
<accession>A0A9W8CQW9</accession>
<proteinExistence type="predicted"/>
<comment type="caution">
    <text evidence="3">The sequence shown here is derived from an EMBL/GenBank/DDBJ whole genome shotgun (WGS) entry which is preliminary data.</text>
</comment>
<name>A0A9W8CQW9_9FUNG</name>
<evidence type="ECO:0000256" key="1">
    <source>
        <dbReference type="SAM" id="MobiDB-lite"/>
    </source>
</evidence>
<evidence type="ECO:0000313" key="4">
    <source>
        <dbReference type="Proteomes" id="UP001149813"/>
    </source>
</evidence>
<keyword evidence="4" id="KW-1185">Reference proteome</keyword>
<evidence type="ECO:0000313" key="3">
    <source>
        <dbReference type="EMBL" id="KAJ1720986.1"/>
    </source>
</evidence>